<evidence type="ECO:0000256" key="8">
    <source>
        <dbReference type="RuleBase" id="RU363034"/>
    </source>
</evidence>
<evidence type="ECO:0000259" key="11">
    <source>
        <dbReference type="PROSITE" id="PS50240"/>
    </source>
</evidence>
<sequence length="381" mass="41911">MWFLVVGIFACSASLNDAQYLLGLAEGEVCSDRSEGQWICTAHKQCTHVDLKVMRPTICSFKGKLPIICCPPKKKMSKAEMSCLRYIAEIPCPIKISIPGVHIAVVGGKESKSKTQRHMRQTAENDTEELPPPSIVGGQPAPSRKHREMALIGYGPKNNIDWRCGGSLVSELWVLSAAHCTNTADSGPAAWARLGELDHSTNNDDARPQDQRIVQRINHPQYKEPLKYHDIALYKLESRVLFDQYVAPICLHTAFDIDEPKGTVVGWGRTDFADDVSSRLMEVDITLIDNPECRRLYGSNDPTAPRGIERLTMLCAGEKEGGKDACIGDSGGPMVINQPGSCLKKQVGITSFGRDCGLPNSPGIYTRVSSYVGWIESIVWP</sequence>
<dbReference type="PRINTS" id="PR00722">
    <property type="entry name" value="CHYMOTRYPSIN"/>
</dbReference>
<keyword evidence="6" id="KW-0325">Glycoprotein</keyword>
<evidence type="ECO:0000256" key="1">
    <source>
        <dbReference type="ARBA" id="ARBA00022670"/>
    </source>
</evidence>
<dbReference type="EMBL" id="GDHC01001579">
    <property type="protein sequence ID" value="JAQ17050.1"/>
    <property type="molecule type" value="Transcribed_RNA"/>
</dbReference>
<protein>
    <submittedName>
        <fullName evidence="12">Serine protease snake</fullName>
    </submittedName>
</protein>
<dbReference type="GO" id="GO:0006508">
    <property type="term" value="P:proteolysis"/>
    <property type="evidence" value="ECO:0007669"/>
    <property type="project" value="UniProtKB-KW"/>
</dbReference>
<dbReference type="FunFam" id="2.40.10.10:FF:000028">
    <property type="entry name" value="Serine protease easter"/>
    <property type="match status" value="1"/>
</dbReference>
<keyword evidence="2 10" id="KW-0732">Signal</keyword>
<dbReference type="InterPro" id="IPR033116">
    <property type="entry name" value="TRYPSIN_SER"/>
</dbReference>
<keyword evidence="5" id="KW-1015">Disulfide bond</keyword>
<dbReference type="AlphaFoldDB" id="A0A146MEM1"/>
<dbReference type="CDD" id="cd00190">
    <property type="entry name" value="Tryp_SPc"/>
    <property type="match status" value="1"/>
</dbReference>
<evidence type="ECO:0000256" key="7">
    <source>
        <dbReference type="ARBA" id="ARBA00024195"/>
    </source>
</evidence>
<dbReference type="InterPro" id="IPR009003">
    <property type="entry name" value="Peptidase_S1_PA"/>
</dbReference>
<dbReference type="GO" id="GO:0005615">
    <property type="term" value="C:extracellular space"/>
    <property type="evidence" value="ECO:0007669"/>
    <property type="project" value="TreeGrafter"/>
</dbReference>
<dbReference type="PROSITE" id="PS50240">
    <property type="entry name" value="TRYPSIN_DOM"/>
    <property type="match status" value="1"/>
</dbReference>
<name>A0A146MEM1_LYGHE</name>
<dbReference type="InterPro" id="IPR018114">
    <property type="entry name" value="TRYPSIN_HIS"/>
</dbReference>
<proteinExistence type="inferred from homology"/>
<gene>
    <name evidence="12" type="primary">snk_8</name>
    <name evidence="12" type="ORF">g.68092</name>
</gene>
<dbReference type="PROSITE" id="PS00135">
    <property type="entry name" value="TRYPSIN_SER"/>
    <property type="match status" value="1"/>
</dbReference>
<feature type="chain" id="PRO_5007527860" evidence="10">
    <location>
        <begin position="19"/>
        <end position="381"/>
    </location>
</feature>
<dbReference type="InterPro" id="IPR043504">
    <property type="entry name" value="Peptidase_S1_PA_chymotrypsin"/>
</dbReference>
<dbReference type="PANTHER" id="PTHR24264">
    <property type="entry name" value="TRYPSIN-RELATED"/>
    <property type="match status" value="1"/>
</dbReference>
<dbReference type="InterPro" id="IPR050127">
    <property type="entry name" value="Serine_Proteases_S1"/>
</dbReference>
<dbReference type="SUPFAM" id="SSF50494">
    <property type="entry name" value="Trypsin-like serine proteases"/>
    <property type="match status" value="1"/>
</dbReference>
<reference evidence="12" key="1">
    <citation type="journal article" date="2016" name="Gigascience">
        <title>De novo construction of an expanded transcriptome assembly for the western tarnished plant bug, Lygus hesperus.</title>
        <authorList>
            <person name="Tassone E.E."/>
            <person name="Geib S.M."/>
            <person name="Hall B."/>
            <person name="Fabrick J.A."/>
            <person name="Brent C.S."/>
            <person name="Hull J.J."/>
        </authorList>
    </citation>
    <scope>NUCLEOTIDE SEQUENCE</scope>
</reference>
<feature type="domain" description="Peptidase S1" evidence="11">
    <location>
        <begin position="135"/>
        <end position="380"/>
    </location>
</feature>
<evidence type="ECO:0000256" key="5">
    <source>
        <dbReference type="ARBA" id="ARBA00023157"/>
    </source>
</evidence>
<dbReference type="InterPro" id="IPR001314">
    <property type="entry name" value="Peptidase_S1A"/>
</dbReference>
<feature type="signal peptide" evidence="10">
    <location>
        <begin position="1"/>
        <end position="18"/>
    </location>
</feature>
<dbReference type="InterPro" id="IPR001254">
    <property type="entry name" value="Trypsin_dom"/>
</dbReference>
<dbReference type="Pfam" id="PF00089">
    <property type="entry name" value="Trypsin"/>
    <property type="match status" value="1"/>
</dbReference>
<keyword evidence="3 8" id="KW-0378">Hydrolase</keyword>
<evidence type="ECO:0000256" key="9">
    <source>
        <dbReference type="SAM" id="MobiDB-lite"/>
    </source>
</evidence>
<evidence type="ECO:0000256" key="3">
    <source>
        <dbReference type="ARBA" id="ARBA00022801"/>
    </source>
</evidence>
<evidence type="ECO:0000256" key="4">
    <source>
        <dbReference type="ARBA" id="ARBA00022825"/>
    </source>
</evidence>
<comment type="similarity">
    <text evidence="7">Belongs to the peptidase S1 family. CLIP subfamily.</text>
</comment>
<dbReference type="PROSITE" id="PS00134">
    <property type="entry name" value="TRYPSIN_HIS"/>
    <property type="match status" value="1"/>
</dbReference>
<dbReference type="SMART" id="SM00020">
    <property type="entry name" value="Tryp_SPc"/>
    <property type="match status" value="1"/>
</dbReference>
<accession>A0A146MEM1</accession>
<dbReference type="GO" id="GO:0004252">
    <property type="term" value="F:serine-type endopeptidase activity"/>
    <property type="evidence" value="ECO:0007669"/>
    <property type="project" value="InterPro"/>
</dbReference>
<keyword evidence="1 8" id="KW-0645">Protease</keyword>
<dbReference type="PANTHER" id="PTHR24264:SF54">
    <property type="entry name" value="PEPTIDASE S1 DOMAIN-CONTAINING PROTEIN"/>
    <property type="match status" value="1"/>
</dbReference>
<dbReference type="Gene3D" id="2.40.10.10">
    <property type="entry name" value="Trypsin-like serine proteases"/>
    <property type="match status" value="1"/>
</dbReference>
<evidence type="ECO:0000256" key="2">
    <source>
        <dbReference type="ARBA" id="ARBA00022729"/>
    </source>
</evidence>
<evidence type="ECO:0000256" key="10">
    <source>
        <dbReference type="SAM" id="SignalP"/>
    </source>
</evidence>
<dbReference type="FunFam" id="2.40.10.10:FF:000002">
    <property type="entry name" value="Transmembrane protease serine"/>
    <property type="match status" value="1"/>
</dbReference>
<organism evidence="12">
    <name type="scientific">Lygus hesperus</name>
    <name type="common">Western plant bug</name>
    <dbReference type="NCBI Taxonomy" id="30085"/>
    <lineage>
        <taxon>Eukaryota</taxon>
        <taxon>Metazoa</taxon>
        <taxon>Ecdysozoa</taxon>
        <taxon>Arthropoda</taxon>
        <taxon>Hexapoda</taxon>
        <taxon>Insecta</taxon>
        <taxon>Pterygota</taxon>
        <taxon>Neoptera</taxon>
        <taxon>Paraneoptera</taxon>
        <taxon>Hemiptera</taxon>
        <taxon>Heteroptera</taxon>
        <taxon>Panheteroptera</taxon>
        <taxon>Cimicomorpha</taxon>
        <taxon>Miridae</taxon>
        <taxon>Mirini</taxon>
        <taxon>Lygus</taxon>
    </lineage>
</organism>
<evidence type="ECO:0000313" key="12">
    <source>
        <dbReference type="EMBL" id="JAQ17050.1"/>
    </source>
</evidence>
<feature type="region of interest" description="Disordered" evidence="9">
    <location>
        <begin position="109"/>
        <end position="142"/>
    </location>
</feature>
<evidence type="ECO:0000256" key="6">
    <source>
        <dbReference type="ARBA" id="ARBA00023180"/>
    </source>
</evidence>
<keyword evidence="4 8" id="KW-0720">Serine protease</keyword>